<dbReference type="OrthoDB" id="253793at2"/>
<evidence type="ECO:0000256" key="1">
    <source>
        <dbReference type="SAM" id="SignalP"/>
    </source>
</evidence>
<evidence type="ECO:0000313" key="2">
    <source>
        <dbReference type="EMBL" id="QDT18084.1"/>
    </source>
</evidence>
<dbReference type="KEGG" id="acaf:CA12_42230"/>
<organism evidence="2 3">
    <name type="scientific">Alienimonas californiensis</name>
    <dbReference type="NCBI Taxonomy" id="2527989"/>
    <lineage>
        <taxon>Bacteria</taxon>
        <taxon>Pseudomonadati</taxon>
        <taxon>Planctomycetota</taxon>
        <taxon>Planctomycetia</taxon>
        <taxon>Planctomycetales</taxon>
        <taxon>Planctomycetaceae</taxon>
        <taxon>Alienimonas</taxon>
    </lineage>
</organism>
<proteinExistence type="predicted"/>
<dbReference type="RefSeq" id="WP_145361058.1">
    <property type="nucleotide sequence ID" value="NZ_CP036265.1"/>
</dbReference>
<keyword evidence="1" id="KW-0732">Signal</keyword>
<dbReference type="EMBL" id="CP036265">
    <property type="protein sequence ID" value="QDT18084.1"/>
    <property type="molecule type" value="Genomic_DNA"/>
</dbReference>
<accession>A0A517PFF2</accession>
<sequence precursor="true">MRRSSLLTSCAAAAALLAPSLLAGAQAADPVPAAKRLPPITYGFVSVPDVTAAKERFNSTRSAGLFTDPALAELREMVGEKLEEGGEALRERLGITLDELLKVPTGEVTFAVVQTAPREVAVVGLLDYGTSEETILKLIDQAETALEENGLTSAEESFEGTPLIVWTAPEQEVDEFAEDFDAEAEPAEPQQFAYFRKDTHLVVASDPAALEAILVRWDGTHDSTFADNEVFSYIADRTRTDDRAPVLLWYADVIGSVRSAVLGSGQGGLPVQLALSYLPVLGLDEFKAIGGSMDLGTEEFASVGKVVLYADRTDRALGVFKFPPARLAPPAWAGADASSYSAFNWDLASAYDAVRTTYDSMVGPGEFDRVVAQRSEALPVDIKKDIVDSFTGRIEIVGYPVTDLAAALEVDAADDSFDDDGDAEAEAQAPVQPVIFALGLNDARRVSELLDLALDASGGLLTSRDFRGTPLYEGSNPADGSAIAMAVSGDSLLLTTDVARLETALRGPADEPLADSSAFEEARSKMPAEVSMLSFSDQRGQAEIYYDLFRSGKLTGQVPDPSTAEAMNEIADALPPFDAIQKYLGVSASYFEPDAHGGLWVSFGLETEAE</sequence>
<evidence type="ECO:0008006" key="4">
    <source>
        <dbReference type="Google" id="ProtNLM"/>
    </source>
</evidence>
<feature type="chain" id="PRO_5021787489" description="DUF3352 domain-containing protein" evidence="1">
    <location>
        <begin position="28"/>
        <end position="610"/>
    </location>
</feature>
<gene>
    <name evidence="2" type="ORF">CA12_42230</name>
</gene>
<reference evidence="2 3" key="1">
    <citation type="submission" date="2019-02" db="EMBL/GenBank/DDBJ databases">
        <title>Deep-cultivation of Planctomycetes and their phenomic and genomic characterization uncovers novel biology.</title>
        <authorList>
            <person name="Wiegand S."/>
            <person name="Jogler M."/>
            <person name="Boedeker C."/>
            <person name="Pinto D."/>
            <person name="Vollmers J."/>
            <person name="Rivas-Marin E."/>
            <person name="Kohn T."/>
            <person name="Peeters S.H."/>
            <person name="Heuer A."/>
            <person name="Rast P."/>
            <person name="Oberbeckmann S."/>
            <person name="Bunk B."/>
            <person name="Jeske O."/>
            <person name="Meyerdierks A."/>
            <person name="Storesund J.E."/>
            <person name="Kallscheuer N."/>
            <person name="Luecker S."/>
            <person name="Lage O.M."/>
            <person name="Pohl T."/>
            <person name="Merkel B.J."/>
            <person name="Hornburger P."/>
            <person name="Mueller R.-W."/>
            <person name="Bruemmer F."/>
            <person name="Labrenz M."/>
            <person name="Spormann A.M."/>
            <person name="Op den Camp H."/>
            <person name="Overmann J."/>
            <person name="Amann R."/>
            <person name="Jetten M.S.M."/>
            <person name="Mascher T."/>
            <person name="Medema M.H."/>
            <person name="Devos D.P."/>
            <person name="Kaster A.-K."/>
            <person name="Ovreas L."/>
            <person name="Rohde M."/>
            <person name="Galperin M.Y."/>
            <person name="Jogler C."/>
        </authorList>
    </citation>
    <scope>NUCLEOTIDE SEQUENCE [LARGE SCALE GENOMIC DNA]</scope>
    <source>
        <strain evidence="2 3">CA12</strain>
    </source>
</reference>
<protein>
    <recommendedName>
        <fullName evidence="4">DUF3352 domain-containing protein</fullName>
    </recommendedName>
</protein>
<dbReference type="AlphaFoldDB" id="A0A517PFF2"/>
<keyword evidence="3" id="KW-1185">Reference proteome</keyword>
<name>A0A517PFF2_9PLAN</name>
<evidence type="ECO:0000313" key="3">
    <source>
        <dbReference type="Proteomes" id="UP000318741"/>
    </source>
</evidence>
<feature type="signal peptide" evidence="1">
    <location>
        <begin position="1"/>
        <end position="27"/>
    </location>
</feature>
<dbReference type="Proteomes" id="UP000318741">
    <property type="component" value="Chromosome"/>
</dbReference>